<dbReference type="InterPro" id="IPR003329">
    <property type="entry name" value="Cytidylyl_trans"/>
</dbReference>
<dbReference type="Gene3D" id="3.90.550.10">
    <property type="entry name" value="Spore Coat Polysaccharide Biosynthesis Protein SpsA, Chain A"/>
    <property type="match status" value="1"/>
</dbReference>
<proteinExistence type="predicted"/>
<dbReference type="EMBL" id="VFIY01000004">
    <property type="protein sequence ID" value="TPD62825.1"/>
    <property type="molecule type" value="Genomic_DNA"/>
</dbReference>
<dbReference type="CDD" id="cd02518">
    <property type="entry name" value="GT2_SpsF"/>
    <property type="match status" value="1"/>
</dbReference>
<dbReference type="AlphaFoldDB" id="A0A501PRF0"/>
<dbReference type="Proteomes" id="UP000319148">
    <property type="component" value="Unassembled WGS sequence"/>
</dbReference>
<sequence>MPGNKHIVATIEARMTSTRLPGKVLKECQGKSMLALMVERVQRARHIDEVVIATTVNVTDDVIVEEANRLGVGFYRGSEDNVMSRVLEAAKAHKADIIVELTGDCPLMDPALIDEAVEAYLDSGVDYLSNFNYLTFDTAETYPIGCSVQVFRTAVLDDAFSRTDDPLDLEHVSRFIYQHLDLYSVKFIGAPEHLRAPEVSITLDTPEDFQLIEAVFDHLYPKDPEFTLADILDFFKEHPEIAALNRQIGRVKV</sequence>
<name>A0A501PRF0_9PROT</name>
<organism evidence="1 2">
    <name type="scientific">Emcibacter nanhaiensis</name>
    <dbReference type="NCBI Taxonomy" id="1505037"/>
    <lineage>
        <taxon>Bacteria</taxon>
        <taxon>Pseudomonadati</taxon>
        <taxon>Pseudomonadota</taxon>
        <taxon>Alphaproteobacteria</taxon>
        <taxon>Emcibacterales</taxon>
        <taxon>Emcibacteraceae</taxon>
        <taxon>Emcibacter</taxon>
    </lineage>
</organism>
<dbReference type="RefSeq" id="WP_139938075.1">
    <property type="nucleotide sequence ID" value="NZ_JBHSYP010000022.1"/>
</dbReference>
<dbReference type="SUPFAM" id="SSF53448">
    <property type="entry name" value="Nucleotide-diphospho-sugar transferases"/>
    <property type="match status" value="1"/>
</dbReference>
<dbReference type="PANTHER" id="PTHR42866">
    <property type="entry name" value="3-DEOXY-MANNO-OCTULOSONATE CYTIDYLYLTRANSFERASE"/>
    <property type="match status" value="1"/>
</dbReference>
<dbReference type="Pfam" id="PF02348">
    <property type="entry name" value="CTP_transf_3"/>
    <property type="match status" value="1"/>
</dbReference>
<dbReference type="GO" id="GO:0005829">
    <property type="term" value="C:cytosol"/>
    <property type="evidence" value="ECO:0007669"/>
    <property type="project" value="TreeGrafter"/>
</dbReference>
<dbReference type="OrthoDB" id="9801052at2"/>
<reference evidence="2" key="1">
    <citation type="submission" date="2019-06" db="EMBL/GenBank/DDBJ databases">
        <title>The complete genome of Emcibacter congregatus ZYLT.</title>
        <authorList>
            <person name="Zhao Z."/>
        </authorList>
    </citation>
    <scope>NUCLEOTIDE SEQUENCE [LARGE SCALE GENOMIC DNA]</scope>
    <source>
        <strain evidence="2">MCCC 1A06723</strain>
    </source>
</reference>
<protein>
    <submittedName>
        <fullName evidence="1">Spore coat biosynthesis protein F</fullName>
    </submittedName>
</protein>
<comment type="caution">
    <text evidence="1">The sequence shown here is derived from an EMBL/GenBank/DDBJ whole genome shotgun (WGS) entry which is preliminary data.</text>
</comment>
<keyword evidence="2" id="KW-1185">Reference proteome</keyword>
<dbReference type="PANTHER" id="PTHR42866:SF1">
    <property type="entry name" value="SPORE COAT POLYSACCHARIDE BIOSYNTHESIS PROTEIN SPSF"/>
    <property type="match status" value="1"/>
</dbReference>
<evidence type="ECO:0000313" key="2">
    <source>
        <dbReference type="Proteomes" id="UP000319148"/>
    </source>
</evidence>
<evidence type="ECO:0000313" key="1">
    <source>
        <dbReference type="EMBL" id="TPD62825.1"/>
    </source>
</evidence>
<dbReference type="InterPro" id="IPR029044">
    <property type="entry name" value="Nucleotide-diphossugar_trans"/>
</dbReference>
<gene>
    <name evidence="1" type="ORF">FIV46_01730</name>
</gene>
<accession>A0A501PRF0</accession>